<dbReference type="GO" id="GO:0000725">
    <property type="term" value="P:recombinational repair"/>
    <property type="evidence" value="ECO:0007669"/>
    <property type="project" value="TreeGrafter"/>
</dbReference>
<reference evidence="14 15" key="1">
    <citation type="journal article" date="2015" name="Nature">
        <title>rRNA introns, odd ribosomes, and small enigmatic genomes across a large radiation of phyla.</title>
        <authorList>
            <person name="Brown C.T."/>
            <person name="Hug L.A."/>
            <person name="Thomas B.C."/>
            <person name="Sharon I."/>
            <person name="Castelle C.J."/>
            <person name="Singh A."/>
            <person name="Wilkins M.J."/>
            <person name="Williams K.H."/>
            <person name="Banfield J.F."/>
        </authorList>
    </citation>
    <scope>NUCLEOTIDE SEQUENCE [LARGE SCALE GENOMIC DNA]</scope>
</reference>
<dbReference type="Pfam" id="PF13361">
    <property type="entry name" value="UvrD_C"/>
    <property type="match status" value="1"/>
</dbReference>
<comment type="catalytic activity">
    <reaction evidence="10">
        <text>ATP + H2O = ADP + phosphate + H(+)</text>
        <dbReference type="Rhea" id="RHEA:13065"/>
        <dbReference type="ChEBI" id="CHEBI:15377"/>
        <dbReference type="ChEBI" id="CHEBI:15378"/>
        <dbReference type="ChEBI" id="CHEBI:30616"/>
        <dbReference type="ChEBI" id="CHEBI:43474"/>
        <dbReference type="ChEBI" id="CHEBI:456216"/>
        <dbReference type="EC" id="5.6.2.4"/>
    </reaction>
</comment>
<dbReference type="GO" id="GO:0003677">
    <property type="term" value="F:DNA binding"/>
    <property type="evidence" value="ECO:0007669"/>
    <property type="project" value="UniProtKB-KW"/>
</dbReference>
<name>A0A0G1A764_UNCKA</name>
<evidence type="ECO:0000256" key="6">
    <source>
        <dbReference type="ARBA" id="ARBA00023125"/>
    </source>
</evidence>
<dbReference type="PANTHER" id="PTHR11070:SF2">
    <property type="entry name" value="ATP-DEPENDENT DNA HELICASE SRS2"/>
    <property type="match status" value="1"/>
</dbReference>
<dbReference type="GO" id="GO:0005524">
    <property type="term" value="F:ATP binding"/>
    <property type="evidence" value="ECO:0007669"/>
    <property type="project" value="UniProtKB-UniRule"/>
</dbReference>
<evidence type="ECO:0000259" key="13">
    <source>
        <dbReference type="PROSITE" id="PS51217"/>
    </source>
</evidence>
<dbReference type="GO" id="GO:0043138">
    <property type="term" value="F:3'-5' DNA helicase activity"/>
    <property type="evidence" value="ECO:0007669"/>
    <property type="project" value="UniProtKB-EC"/>
</dbReference>
<dbReference type="Proteomes" id="UP000034920">
    <property type="component" value="Unassembled WGS sequence"/>
</dbReference>
<feature type="domain" description="UvrD-like helicase ATP-binding" evidence="12">
    <location>
        <begin position="6"/>
        <end position="287"/>
    </location>
</feature>
<proteinExistence type="inferred from homology"/>
<dbReference type="Gene3D" id="1.10.486.10">
    <property type="entry name" value="PCRA, domain 4"/>
    <property type="match status" value="1"/>
</dbReference>
<dbReference type="PANTHER" id="PTHR11070">
    <property type="entry name" value="UVRD / RECB / PCRA DNA HELICASE FAMILY MEMBER"/>
    <property type="match status" value="1"/>
</dbReference>
<keyword evidence="5 11" id="KW-0067">ATP-binding</keyword>
<evidence type="ECO:0000256" key="5">
    <source>
        <dbReference type="ARBA" id="ARBA00022840"/>
    </source>
</evidence>
<feature type="binding site" evidence="11">
    <location>
        <begin position="27"/>
        <end position="34"/>
    </location>
    <ligand>
        <name>ATP</name>
        <dbReference type="ChEBI" id="CHEBI:30616"/>
    </ligand>
</feature>
<dbReference type="InterPro" id="IPR013986">
    <property type="entry name" value="DExx_box_DNA_helicase_dom_sf"/>
</dbReference>
<keyword evidence="6" id="KW-0238">DNA-binding</keyword>
<dbReference type="AlphaFoldDB" id="A0A0G1A764"/>
<dbReference type="CDD" id="cd17932">
    <property type="entry name" value="DEXQc_UvrD"/>
    <property type="match status" value="1"/>
</dbReference>
<comment type="similarity">
    <text evidence="1">Belongs to the helicase family. UvrD subfamily.</text>
</comment>
<dbReference type="SUPFAM" id="SSF52540">
    <property type="entry name" value="P-loop containing nucleoside triphosphate hydrolases"/>
    <property type="match status" value="1"/>
</dbReference>
<accession>A0A0G1A764</accession>
<evidence type="ECO:0000256" key="1">
    <source>
        <dbReference type="ARBA" id="ARBA00009922"/>
    </source>
</evidence>
<evidence type="ECO:0000259" key="12">
    <source>
        <dbReference type="PROSITE" id="PS51198"/>
    </source>
</evidence>
<dbReference type="GO" id="GO:0033202">
    <property type="term" value="C:DNA helicase complex"/>
    <property type="evidence" value="ECO:0007669"/>
    <property type="project" value="TreeGrafter"/>
</dbReference>
<dbReference type="InterPro" id="IPR027417">
    <property type="entry name" value="P-loop_NTPase"/>
</dbReference>
<gene>
    <name evidence="14" type="ORF">UU80_C0034G0006</name>
</gene>
<dbReference type="FunFam" id="1.10.10.160:FF:000001">
    <property type="entry name" value="ATP-dependent DNA helicase"/>
    <property type="match status" value="1"/>
</dbReference>
<evidence type="ECO:0000256" key="7">
    <source>
        <dbReference type="ARBA" id="ARBA00023235"/>
    </source>
</evidence>
<dbReference type="STRING" id="1619103.UU80_C0034G0006"/>
<dbReference type="GO" id="GO:0009314">
    <property type="term" value="P:response to radiation"/>
    <property type="evidence" value="ECO:0007669"/>
    <property type="project" value="UniProtKB-ARBA"/>
</dbReference>
<dbReference type="Gene3D" id="1.10.10.160">
    <property type="match status" value="1"/>
</dbReference>
<dbReference type="Gene3D" id="3.40.50.300">
    <property type="entry name" value="P-loop containing nucleotide triphosphate hydrolases"/>
    <property type="match status" value="2"/>
</dbReference>
<dbReference type="PROSITE" id="PS51217">
    <property type="entry name" value="UVRD_HELICASE_CTER"/>
    <property type="match status" value="1"/>
</dbReference>
<keyword evidence="7" id="KW-0413">Isomerase</keyword>
<dbReference type="InterPro" id="IPR014017">
    <property type="entry name" value="DNA_helicase_UvrD-like_C"/>
</dbReference>
<protein>
    <recommendedName>
        <fullName evidence="9">DNA 3'-5' helicase</fullName>
        <ecNumber evidence="9">5.6.2.4</ecNumber>
    </recommendedName>
</protein>
<organism evidence="14 15">
    <name type="scientific">candidate division WWE3 bacterium GW2011_GWA1_41_8</name>
    <dbReference type="NCBI Taxonomy" id="1619103"/>
    <lineage>
        <taxon>Bacteria</taxon>
        <taxon>Katanobacteria</taxon>
    </lineage>
</organism>
<evidence type="ECO:0000256" key="2">
    <source>
        <dbReference type="ARBA" id="ARBA00022741"/>
    </source>
</evidence>
<evidence type="ECO:0000313" key="15">
    <source>
        <dbReference type="Proteomes" id="UP000034920"/>
    </source>
</evidence>
<dbReference type="GO" id="GO:0005829">
    <property type="term" value="C:cytosol"/>
    <property type="evidence" value="ECO:0007669"/>
    <property type="project" value="TreeGrafter"/>
</dbReference>
<dbReference type="EMBL" id="LCCA01000034">
    <property type="protein sequence ID" value="KKS21128.1"/>
    <property type="molecule type" value="Genomic_DNA"/>
</dbReference>
<dbReference type="PROSITE" id="PS51198">
    <property type="entry name" value="UVRD_HELICASE_ATP_BIND"/>
    <property type="match status" value="1"/>
</dbReference>
<dbReference type="InterPro" id="IPR014016">
    <property type="entry name" value="UvrD-like_ATP-bd"/>
</dbReference>
<evidence type="ECO:0000256" key="3">
    <source>
        <dbReference type="ARBA" id="ARBA00022801"/>
    </source>
</evidence>
<keyword evidence="3 11" id="KW-0378">Hydrolase</keyword>
<dbReference type="GO" id="GO:0016887">
    <property type="term" value="F:ATP hydrolysis activity"/>
    <property type="evidence" value="ECO:0007669"/>
    <property type="project" value="RHEA"/>
</dbReference>
<dbReference type="InterPro" id="IPR000212">
    <property type="entry name" value="DNA_helicase_UvrD/REP"/>
</dbReference>
<dbReference type="EC" id="5.6.2.4" evidence="9"/>
<evidence type="ECO:0000256" key="4">
    <source>
        <dbReference type="ARBA" id="ARBA00022806"/>
    </source>
</evidence>
<sequence length="643" mass="73478">MAQHPSFLHNGGIFLSRDIILSCPKLNPPGSGKTRVLTHRVGYLISQSNVSENNILCVTFTNKAAGEIQNRIRVFLGGGNSLRLTWGGTFHSISSRILRKDGYLIGIPPSFVIYDTDDQLSVIKGIMKDFGVDPKRINPRAVLGTISGAKSELILAGEYPKLAHGYFQKTVAMIYPEYQKRLRKNDALDFDDLLVETVNLFIGVPQVLEKYQAHFRFILVDEYQDTNKAQYTLTKLLSEAHKNLYVVGDMAQAIYSFRGADYRNILNFQRDFPDASIYNLEQNYRSTQVILSAATNVIKNNESHIPLDLWTEKDGGDKIVSFTGASEKEEAEFISDKILDEISVGKAYRDMAVLYRTNAQSRNIEESLIRNNIPYRIIGGLRFYSRKEIKDVIAYLRVIHNPKDTVSWERVINVPPRGIGQKSAELLKAGGWDLTEVDQKTKLPFSKWIEEKESYSTLELMDRVLEGSRYINWLNDGTEENKARIENVQELRSVAQQFVELEDFLENVALIESSDKPSSSDMDAVTLMTIHASKGLEFPVVFLIGMEEGLFPHSQSLMELSELEEERRLCYVAITRAMERVFLTLARSRLYFGNIQSNMPSRFLGEIPQELIEYEGLYNRNITPKKVDDFMDELDFRRKNFNW</sequence>
<evidence type="ECO:0000256" key="8">
    <source>
        <dbReference type="ARBA" id="ARBA00034617"/>
    </source>
</evidence>
<evidence type="ECO:0000256" key="10">
    <source>
        <dbReference type="ARBA" id="ARBA00048988"/>
    </source>
</evidence>
<evidence type="ECO:0000313" key="14">
    <source>
        <dbReference type="EMBL" id="KKS21128.1"/>
    </source>
</evidence>
<evidence type="ECO:0000256" key="9">
    <source>
        <dbReference type="ARBA" id="ARBA00034808"/>
    </source>
</evidence>
<dbReference type="PATRIC" id="fig|1619103.3.peg.924"/>
<comment type="catalytic activity">
    <reaction evidence="8">
        <text>Couples ATP hydrolysis with the unwinding of duplex DNA by translocating in the 3'-5' direction.</text>
        <dbReference type="EC" id="5.6.2.4"/>
    </reaction>
</comment>
<evidence type="ECO:0000256" key="11">
    <source>
        <dbReference type="PROSITE-ProRule" id="PRU00560"/>
    </source>
</evidence>
<feature type="domain" description="UvrD-like helicase C-terminal" evidence="13">
    <location>
        <begin position="288"/>
        <end position="535"/>
    </location>
</feature>
<dbReference type="Pfam" id="PF00580">
    <property type="entry name" value="UvrD-helicase"/>
    <property type="match status" value="1"/>
</dbReference>
<keyword evidence="2 11" id="KW-0547">Nucleotide-binding</keyword>
<keyword evidence="4 11" id="KW-0347">Helicase</keyword>
<comment type="caution">
    <text evidence="14">The sequence shown here is derived from an EMBL/GenBank/DDBJ whole genome shotgun (WGS) entry which is preliminary data.</text>
</comment>